<reference evidence="1 2" key="1">
    <citation type="submission" date="2018-08" db="EMBL/GenBank/DDBJ databases">
        <authorList>
            <person name="Laetsch R D."/>
            <person name="Stevens L."/>
            <person name="Kumar S."/>
            <person name="Blaxter L. M."/>
        </authorList>
    </citation>
    <scope>NUCLEOTIDE SEQUENCE [LARGE SCALE GENOMIC DNA]</scope>
</reference>
<accession>A0A3P6U570</accession>
<gene>
    <name evidence="1" type="ORF">NLS_LOCUS1573</name>
</gene>
<organism evidence="1 2">
    <name type="scientific">Litomosoides sigmodontis</name>
    <name type="common">Filarial nematode worm</name>
    <dbReference type="NCBI Taxonomy" id="42156"/>
    <lineage>
        <taxon>Eukaryota</taxon>
        <taxon>Metazoa</taxon>
        <taxon>Ecdysozoa</taxon>
        <taxon>Nematoda</taxon>
        <taxon>Chromadorea</taxon>
        <taxon>Rhabditida</taxon>
        <taxon>Spirurina</taxon>
        <taxon>Spiruromorpha</taxon>
        <taxon>Filarioidea</taxon>
        <taxon>Onchocercidae</taxon>
        <taxon>Litomosoides</taxon>
    </lineage>
</organism>
<proteinExistence type="predicted"/>
<sequence length="102" mass="11633">MIPRVVTTCSTESRMLSFSTALCNERKTFLFRSRLPQTNVQSPYADPTRTKVEVQDKVFITMKEPEEDVALHSSNSLVRSFIKLAMFTKKSPSRATNNKEDS</sequence>
<dbReference type="OMA" id="CSTESRM"/>
<dbReference type="EMBL" id="UYRX01000057">
    <property type="protein sequence ID" value="VDK71821.1"/>
    <property type="molecule type" value="Genomic_DNA"/>
</dbReference>
<evidence type="ECO:0000313" key="1">
    <source>
        <dbReference type="EMBL" id="VDK71821.1"/>
    </source>
</evidence>
<dbReference type="Proteomes" id="UP000277928">
    <property type="component" value="Unassembled WGS sequence"/>
</dbReference>
<evidence type="ECO:0000313" key="2">
    <source>
        <dbReference type="Proteomes" id="UP000277928"/>
    </source>
</evidence>
<keyword evidence="2" id="KW-1185">Reference proteome</keyword>
<dbReference type="AlphaFoldDB" id="A0A3P6U570"/>
<protein>
    <submittedName>
        <fullName evidence="1">Uncharacterized protein</fullName>
    </submittedName>
</protein>
<dbReference type="OrthoDB" id="5860321at2759"/>
<name>A0A3P6U570_LITSI</name>